<evidence type="ECO:0000313" key="3">
    <source>
        <dbReference type="EMBL" id="PSC76852.1"/>
    </source>
</evidence>
<dbReference type="AlphaFoldDB" id="A0A2P6VRZ5"/>
<accession>A0A2P6VRZ5</accession>
<gene>
    <name evidence="3" type="primary">g628</name>
    <name evidence="3" type="ORF">C2E20_0628</name>
</gene>
<feature type="compositionally biased region" description="Low complexity" evidence="1">
    <location>
        <begin position="9"/>
        <end position="22"/>
    </location>
</feature>
<organism evidence="3 5">
    <name type="scientific">Micractinium conductrix</name>
    <dbReference type="NCBI Taxonomy" id="554055"/>
    <lineage>
        <taxon>Eukaryota</taxon>
        <taxon>Viridiplantae</taxon>
        <taxon>Chlorophyta</taxon>
        <taxon>core chlorophytes</taxon>
        <taxon>Trebouxiophyceae</taxon>
        <taxon>Chlorellales</taxon>
        <taxon>Chlorellaceae</taxon>
        <taxon>Chlorella clade</taxon>
        <taxon>Micractinium</taxon>
    </lineage>
</organism>
<keyword evidence="2" id="KW-1133">Transmembrane helix</keyword>
<evidence type="ECO:0000313" key="4">
    <source>
        <dbReference type="EMBL" id="PSC76853.1"/>
    </source>
</evidence>
<name>A0A2P6VRZ5_9CHLO</name>
<reference evidence="3 5" key="1">
    <citation type="journal article" date="2018" name="Plant J.">
        <title>Genome sequences of Chlorella sorokiniana UTEX 1602 and Micractinium conductrix SAG 241.80: implications to maltose excretion by a green alga.</title>
        <authorList>
            <person name="Arriola M.B."/>
            <person name="Velmurugan N."/>
            <person name="Zhang Y."/>
            <person name="Plunkett M.H."/>
            <person name="Hondzo H."/>
            <person name="Barney B.M."/>
        </authorList>
    </citation>
    <scope>NUCLEOTIDE SEQUENCE [LARGE SCALE GENOMIC DNA]</scope>
    <source>
        <strain evidence="3 5">SAG 241.80</strain>
    </source>
</reference>
<dbReference type="EMBL" id="LHPF02000001">
    <property type="protein sequence ID" value="PSC76853.1"/>
    <property type="molecule type" value="Genomic_DNA"/>
</dbReference>
<protein>
    <submittedName>
        <fullName evidence="3">NADH dehydrogenase isoform A</fullName>
    </submittedName>
    <submittedName>
        <fullName evidence="4">NADH dehydrogenase isoform B</fullName>
    </submittedName>
</protein>
<keyword evidence="2" id="KW-0812">Transmembrane</keyword>
<evidence type="ECO:0000256" key="1">
    <source>
        <dbReference type="SAM" id="MobiDB-lite"/>
    </source>
</evidence>
<feature type="transmembrane region" description="Helical" evidence="2">
    <location>
        <begin position="71"/>
        <end position="87"/>
    </location>
</feature>
<evidence type="ECO:0000313" key="5">
    <source>
        <dbReference type="Proteomes" id="UP000239649"/>
    </source>
</evidence>
<reference evidence="3" key="2">
    <citation type="submission" date="2018-02" db="EMBL/GenBank/DDBJ databases">
        <authorList>
            <person name="Cohen D.B."/>
            <person name="Kent A.D."/>
        </authorList>
    </citation>
    <scope>NUCLEOTIDE SEQUENCE</scope>
    <source>
        <strain evidence="3">SAG 241.80</strain>
    </source>
</reference>
<keyword evidence="2" id="KW-0472">Membrane</keyword>
<dbReference type="Proteomes" id="UP000239649">
    <property type="component" value="Unassembled WGS sequence"/>
</dbReference>
<dbReference type="EMBL" id="LHPF02000001">
    <property type="protein sequence ID" value="PSC76852.1"/>
    <property type="molecule type" value="Genomic_DNA"/>
</dbReference>
<keyword evidence="5" id="KW-1185">Reference proteome</keyword>
<comment type="caution">
    <text evidence="3">The sequence shown here is derived from an EMBL/GenBank/DDBJ whole genome shotgun (WGS) entry which is preliminary data.</text>
</comment>
<feature type="region of interest" description="Disordered" evidence="1">
    <location>
        <begin position="1"/>
        <end position="22"/>
    </location>
</feature>
<proteinExistence type="predicted"/>
<evidence type="ECO:0000256" key="2">
    <source>
        <dbReference type="SAM" id="Phobius"/>
    </source>
</evidence>
<sequence length="110" mass="11335">MFSGGGTPGWAAPPAGPPRVTATRVPIPAAAAAREPSWSQLGADALVLLLAGVRAIRDRGQAAWHALPKRAILATLFAALVFVYMASRKITAASSRTRGSPGPPNTPQRA</sequence>